<protein>
    <submittedName>
        <fullName evidence="4">MarR family transcriptional regulator</fullName>
    </submittedName>
</protein>
<comment type="caution">
    <text evidence="4">The sequence shown here is derived from an EMBL/GenBank/DDBJ whole genome shotgun (WGS) entry which is preliminary data.</text>
</comment>
<dbReference type="InterPro" id="IPR036388">
    <property type="entry name" value="WH-like_DNA-bd_sf"/>
</dbReference>
<dbReference type="InterPro" id="IPR036390">
    <property type="entry name" value="WH_DNA-bd_sf"/>
</dbReference>
<dbReference type="GO" id="GO:0003677">
    <property type="term" value="F:DNA binding"/>
    <property type="evidence" value="ECO:0007669"/>
    <property type="project" value="InterPro"/>
</dbReference>
<reference evidence="4" key="1">
    <citation type="journal article" date="2021" name="PeerJ">
        <title>Extensive microbial diversity within the chicken gut microbiome revealed by metagenomics and culture.</title>
        <authorList>
            <person name="Gilroy R."/>
            <person name="Ravi A."/>
            <person name="Getino M."/>
            <person name="Pursley I."/>
            <person name="Horton D.L."/>
            <person name="Alikhan N.F."/>
            <person name="Baker D."/>
            <person name="Gharbi K."/>
            <person name="Hall N."/>
            <person name="Watson M."/>
            <person name="Adriaenssens E.M."/>
            <person name="Foster-Nyarko E."/>
            <person name="Jarju S."/>
            <person name="Secka A."/>
            <person name="Antonio M."/>
            <person name="Oren A."/>
            <person name="Chaudhuri R.R."/>
            <person name="La Ragione R."/>
            <person name="Hildebrand F."/>
            <person name="Pallen M.J."/>
        </authorList>
    </citation>
    <scope>NUCLEOTIDE SEQUENCE</scope>
    <source>
        <strain evidence="4">CHK187-11901</strain>
    </source>
</reference>
<dbReference type="InterPro" id="IPR022687">
    <property type="entry name" value="HTH_DTXR"/>
</dbReference>
<evidence type="ECO:0000256" key="1">
    <source>
        <dbReference type="ARBA" id="ARBA00004496"/>
    </source>
</evidence>
<reference evidence="4" key="2">
    <citation type="submission" date="2021-04" db="EMBL/GenBank/DDBJ databases">
        <authorList>
            <person name="Gilroy R."/>
        </authorList>
    </citation>
    <scope>NUCLEOTIDE SEQUENCE</scope>
    <source>
        <strain evidence="4">CHK187-11901</strain>
    </source>
</reference>
<organism evidence="4 5">
    <name type="scientific">Candidatus Merdibacter merdavium</name>
    <dbReference type="NCBI Taxonomy" id="2838692"/>
    <lineage>
        <taxon>Bacteria</taxon>
        <taxon>Bacillati</taxon>
        <taxon>Bacillota</taxon>
        <taxon>Erysipelotrichia</taxon>
        <taxon>Erysipelotrichales</taxon>
        <taxon>Erysipelotrichaceae</taxon>
        <taxon>Merdibacter</taxon>
    </lineage>
</organism>
<comment type="subcellular location">
    <subcellularLocation>
        <location evidence="1">Cytoplasm</location>
    </subcellularLocation>
</comment>
<dbReference type="EMBL" id="DWWM01000042">
    <property type="protein sequence ID" value="HJC36709.1"/>
    <property type="molecule type" value="Genomic_DNA"/>
</dbReference>
<dbReference type="InterPro" id="IPR050536">
    <property type="entry name" value="DtxR_MntR_Metal-Reg"/>
</dbReference>
<dbReference type="GO" id="GO:0005737">
    <property type="term" value="C:cytoplasm"/>
    <property type="evidence" value="ECO:0007669"/>
    <property type="project" value="UniProtKB-SubCell"/>
</dbReference>
<evidence type="ECO:0000313" key="5">
    <source>
        <dbReference type="Proteomes" id="UP000823896"/>
    </source>
</evidence>
<dbReference type="PANTHER" id="PTHR33238">
    <property type="entry name" value="IRON (METAL) DEPENDENT REPRESSOR, DTXR FAMILY"/>
    <property type="match status" value="1"/>
</dbReference>
<evidence type="ECO:0000259" key="3">
    <source>
        <dbReference type="Pfam" id="PF01325"/>
    </source>
</evidence>
<evidence type="ECO:0000313" key="4">
    <source>
        <dbReference type="EMBL" id="HJC36709.1"/>
    </source>
</evidence>
<dbReference type="Pfam" id="PF01325">
    <property type="entry name" value="Fe_dep_repress"/>
    <property type="match status" value="1"/>
</dbReference>
<dbReference type="AlphaFoldDB" id="A0A9D2NRP2"/>
<comment type="subunit">
    <text evidence="2">Homodimer.</text>
</comment>
<gene>
    <name evidence="4" type="ORF">H9702_06215</name>
</gene>
<dbReference type="Gene3D" id="1.10.10.10">
    <property type="entry name" value="Winged helix-like DNA-binding domain superfamily/Winged helix DNA-binding domain"/>
    <property type="match status" value="1"/>
</dbReference>
<name>A0A9D2NRP2_9FIRM</name>
<accession>A0A9D2NRP2</accession>
<proteinExistence type="predicted"/>
<evidence type="ECO:0000256" key="2">
    <source>
        <dbReference type="ARBA" id="ARBA00011738"/>
    </source>
</evidence>
<dbReference type="SUPFAM" id="SSF46785">
    <property type="entry name" value="Winged helix' DNA-binding domain"/>
    <property type="match status" value="1"/>
</dbReference>
<dbReference type="PANTHER" id="PTHR33238:SF11">
    <property type="entry name" value="TRANSCRIPTIONAL REGULATOR MNTR"/>
    <property type="match status" value="1"/>
</dbReference>
<feature type="domain" description="HTH dtxR-type" evidence="3">
    <location>
        <begin position="3"/>
        <end position="56"/>
    </location>
</feature>
<dbReference type="Proteomes" id="UP000823896">
    <property type="component" value="Unassembled WGS sequence"/>
</dbReference>
<sequence>MAMTETKRKYLLTIALLHKDPSHPFRPIDLAVRLGVSRASVSRMLLEFVKEGLLSQKVHSYQLSERGRRMLGEALDHYGTYHAFCTNVLKLSAFDAQECCIALLCNVDTRILQHLSQRMKEWTN</sequence>